<evidence type="ECO:0000256" key="1">
    <source>
        <dbReference type="SAM" id="MobiDB-lite"/>
    </source>
</evidence>
<feature type="compositionally biased region" description="Basic and acidic residues" evidence="1">
    <location>
        <begin position="79"/>
        <end position="120"/>
    </location>
</feature>
<keyword evidence="4" id="KW-1185">Reference proteome</keyword>
<feature type="chain" id="PRO_5020827177" evidence="2">
    <location>
        <begin position="23"/>
        <end position="133"/>
    </location>
</feature>
<evidence type="ECO:0000313" key="4">
    <source>
        <dbReference type="Proteomes" id="UP000291078"/>
    </source>
</evidence>
<organism evidence="3 4">
    <name type="scientific">Cupriavidus agavae</name>
    <dbReference type="NCBI Taxonomy" id="1001822"/>
    <lineage>
        <taxon>Bacteria</taxon>
        <taxon>Pseudomonadati</taxon>
        <taxon>Pseudomonadota</taxon>
        <taxon>Betaproteobacteria</taxon>
        <taxon>Burkholderiales</taxon>
        <taxon>Burkholderiaceae</taxon>
        <taxon>Cupriavidus</taxon>
    </lineage>
</organism>
<dbReference type="EMBL" id="SGXM01000002">
    <property type="protein sequence ID" value="RZT39337.1"/>
    <property type="molecule type" value="Genomic_DNA"/>
</dbReference>
<protein>
    <submittedName>
        <fullName evidence="3">Uncharacterized protein DUF1090</fullName>
    </submittedName>
</protein>
<evidence type="ECO:0000256" key="2">
    <source>
        <dbReference type="SAM" id="SignalP"/>
    </source>
</evidence>
<dbReference type="AlphaFoldDB" id="A0A4Q7S161"/>
<reference evidence="3 4" key="1">
    <citation type="journal article" date="2015" name="Stand. Genomic Sci.">
        <title>Genomic Encyclopedia of Bacterial and Archaeal Type Strains, Phase III: the genomes of soil and plant-associated and newly described type strains.</title>
        <authorList>
            <person name="Whitman W.B."/>
            <person name="Woyke T."/>
            <person name="Klenk H.P."/>
            <person name="Zhou Y."/>
            <person name="Lilburn T.G."/>
            <person name="Beck B.J."/>
            <person name="De Vos P."/>
            <person name="Vandamme P."/>
            <person name="Eisen J.A."/>
            <person name="Garrity G."/>
            <person name="Hugenholtz P."/>
            <person name="Kyrpides N.C."/>
        </authorList>
    </citation>
    <scope>NUCLEOTIDE SEQUENCE [LARGE SCALE GENOMIC DNA]</scope>
    <source>
        <strain evidence="3 4">ASC-9842</strain>
    </source>
</reference>
<proteinExistence type="predicted"/>
<dbReference type="Pfam" id="PF06476">
    <property type="entry name" value="DUF1090"/>
    <property type="match status" value="1"/>
</dbReference>
<feature type="signal peptide" evidence="2">
    <location>
        <begin position="1"/>
        <end position="22"/>
    </location>
</feature>
<dbReference type="InterPro" id="IPR009468">
    <property type="entry name" value="DUF1090"/>
</dbReference>
<dbReference type="RefSeq" id="WP_235844709.1">
    <property type="nucleotide sequence ID" value="NZ_SGXM01000002.1"/>
</dbReference>
<comment type="caution">
    <text evidence="3">The sequence shown here is derived from an EMBL/GenBank/DDBJ whole genome shotgun (WGS) entry which is preliminary data.</text>
</comment>
<keyword evidence="2" id="KW-0732">Signal</keyword>
<accession>A0A4Q7S161</accession>
<sequence length="133" mass="14533">MKQPLGFTLALLCATAVAPVWAQGERCDAKRVSLEKEIAYAKAHGNAQRVAGLETALANVKANCTDASLDARQQKRIRAAQDKVEERQRDLDKAKADGKSQSKIDQRQRKLDDAHQELERAQIGAATANQGKP</sequence>
<evidence type="ECO:0000313" key="3">
    <source>
        <dbReference type="EMBL" id="RZT39337.1"/>
    </source>
</evidence>
<name>A0A4Q7S161_9BURK</name>
<feature type="region of interest" description="Disordered" evidence="1">
    <location>
        <begin position="79"/>
        <end position="133"/>
    </location>
</feature>
<dbReference type="Proteomes" id="UP000291078">
    <property type="component" value="Unassembled WGS sequence"/>
</dbReference>
<gene>
    <name evidence="3" type="ORF">EV147_2532</name>
</gene>